<name>E5A698_LEPMJ</name>
<gene>
    <name evidence="12" type="ORF">LEMA_P083820.1</name>
</gene>
<evidence type="ECO:0000256" key="3">
    <source>
        <dbReference type="ARBA" id="ARBA00022729"/>
    </source>
</evidence>
<dbReference type="PROSITE" id="PS50041">
    <property type="entry name" value="C_TYPE_LECTIN_2"/>
    <property type="match status" value="1"/>
</dbReference>
<organism evidence="12 13">
    <name type="scientific">Leptosphaeria maculans (strain JN3 / isolate v23.1.3 / race Av1-4-5-6-7-8)</name>
    <name type="common">Blackleg fungus</name>
    <name type="synonym">Phoma lingam</name>
    <dbReference type="NCBI Taxonomy" id="985895"/>
    <lineage>
        <taxon>Eukaryota</taxon>
        <taxon>Fungi</taxon>
        <taxon>Dikarya</taxon>
        <taxon>Ascomycota</taxon>
        <taxon>Pezizomycotina</taxon>
        <taxon>Dothideomycetes</taxon>
        <taxon>Pleosporomycetidae</taxon>
        <taxon>Pleosporales</taxon>
        <taxon>Pleosporineae</taxon>
        <taxon>Leptosphaeriaceae</taxon>
        <taxon>Plenodomus</taxon>
        <taxon>Plenodomus lingam/Leptosphaeria maculans species complex</taxon>
    </lineage>
</organism>
<dbReference type="InterPro" id="IPR016187">
    <property type="entry name" value="CTDL_fold"/>
</dbReference>
<dbReference type="GO" id="GO:0016020">
    <property type="term" value="C:membrane"/>
    <property type="evidence" value="ECO:0007669"/>
    <property type="project" value="UniProtKB-SubCell"/>
</dbReference>
<dbReference type="Pfam" id="PF25506">
    <property type="entry name" value="TIM-barrel_MTC6"/>
    <property type="match status" value="1"/>
</dbReference>
<dbReference type="InterPro" id="IPR001304">
    <property type="entry name" value="C-type_lectin-like"/>
</dbReference>
<dbReference type="InParanoid" id="E5A698"/>
<evidence type="ECO:0000259" key="11">
    <source>
        <dbReference type="PROSITE" id="PS50041"/>
    </source>
</evidence>
<keyword evidence="4 10" id="KW-1133">Transmembrane helix</keyword>
<keyword evidence="2 10" id="KW-0812">Transmembrane</keyword>
<dbReference type="SUPFAM" id="SSF56436">
    <property type="entry name" value="C-type lectin-like"/>
    <property type="match status" value="1"/>
</dbReference>
<dbReference type="PANTHER" id="PTHR35518:SF2">
    <property type="entry name" value="MAINTENANCE OF TELOMERE CAPPING PROTEIN 6"/>
    <property type="match status" value="1"/>
</dbReference>
<accession>E5A698</accession>
<dbReference type="OMA" id="WGTIDPQ"/>
<dbReference type="HOGENOM" id="CLU_033723_0_0_1"/>
<dbReference type="GO" id="GO:0030246">
    <property type="term" value="F:carbohydrate binding"/>
    <property type="evidence" value="ECO:0007669"/>
    <property type="project" value="UniProtKB-KW"/>
</dbReference>
<comment type="similarity">
    <text evidence="8">Belongs to the MTC6 family.</text>
</comment>
<comment type="function">
    <text evidence="7">May be involved in telomere capping.</text>
</comment>
<dbReference type="InterPro" id="IPR051008">
    <property type="entry name" value="Telomere_Capping_Maintenance"/>
</dbReference>
<dbReference type="Gene3D" id="3.10.100.10">
    <property type="entry name" value="Mannose-Binding Protein A, subunit A"/>
    <property type="match status" value="1"/>
</dbReference>
<evidence type="ECO:0000313" key="13">
    <source>
        <dbReference type="Proteomes" id="UP000002668"/>
    </source>
</evidence>
<evidence type="ECO:0000256" key="8">
    <source>
        <dbReference type="ARBA" id="ARBA00038159"/>
    </source>
</evidence>
<feature type="domain" description="C-type lectin" evidence="11">
    <location>
        <begin position="460"/>
        <end position="505"/>
    </location>
</feature>
<evidence type="ECO:0000256" key="10">
    <source>
        <dbReference type="SAM" id="Phobius"/>
    </source>
</evidence>
<protein>
    <recommendedName>
        <fullName evidence="9">Maintenance of telomere capping protein 6</fullName>
    </recommendedName>
</protein>
<dbReference type="AlphaFoldDB" id="E5A698"/>
<reference evidence="13" key="1">
    <citation type="journal article" date="2011" name="Nat. Commun.">
        <title>Effector diversification within compartments of the Leptosphaeria maculans genome affected by Repeat-Induced Point mutations.</title>
        <authorList>
            <person name="Rouxel T."/>
            <person name="Grandaubert J."/>
            <person name="Hane J.K."/>
            <person name="Hoede C."/>
            <person name="van de Wouw A.P."/>
            <person name="Couloux A."/>
            <person name="Dominguez V."/>
            <person name="Anthouard V."/>
            <person name="Bally P."/>
            <person name="Bourras S."/>
            <person name="Cozijnsen A.J."/>
            <person name="Ciuffetti L.M."/>
            <person name="Degrave A."/>
            <person name="Dilmaghani A."/>
            <person name="Duret L."/>
            <person name="Fudal I."/>
            <person name="Goodwin S.B."/>
            <person name="Gout L."/>
            <person name="Glaser N."/>
            <person name="Linglin J."/>
            <person name="Kema G.H.J."/>
            <person name="Lapalu N."/>
            <person name="Lawrence C.B."/>
            <person name="May K."/>
            <person name="Meyer M."/>
            <person name="Ollivier B."/>
            <person name="Poulain J."/>
            <person name="Schoch C.L."/>
            <person name="Simon A."/>
            <person name="Spatafora J.W."/>
            <person name="Stachowiak A."/>
            <person name="Turgeon B.G."/>
            <person name="Tyler B.M."/>
            <person name="Vincent D."/>
            <person name="Weissenbach J."/>
            <person name="Amselem J."/>
            <person name="Quesneville H."/>
            <person name="Oliver R.P."/>
            <person name="Wincker P."/>
            <person name="Balesdent M.-H."/>
            <person name="Howlett B.J."/>
        </authorList>
    </citation>
    <scope>NUCLEOTIDE SEQUENCE [LARGE SCALE GENOMIC DNA]</scope>
    <source>
        <strain evidence="13">JN3 / isolate v23.1.3 / race Av1-4-5-6-7-8</strain>
    </source>
</reference>
<dbReference type="FunCoup" id="E5A698">
    <property type="interactions" value="4"/>
</dbReference>
<dbReference type="InterPro" id="IPR016186">
    <property type="entry name" value="C-type_lectin-like/link_sf"/>
</dbReference>
<dbReference type="OrthoDB" id="5573651at2759"/>
<dbReference type="STRING" id="985895.E5A698"/>
<feature type="transmembrane region" description="Helical" evidence="10">
    <location>
        <begin position="599"/>
        <end position="623"/>
    </location>
</feature>
<evidence type="ECO:0000256" key="5">
    <source>
        <dbReference type="ARBA" id="ARBA00023136"/>
    </source>
</evidence>
<dbReference type="VEuPathDB" id="FungiDB:LEMA_P083820.1"/>
<comment type="subcellular location">
    <subcellularLocation>
        <location evidence="1">Membrane</location>
        <topology evidence="1">Single-pass type I membrane protein</topology>
    </subcellularLocation>
</comment>
<keyword evidence="12" id="KW-0430">Lectin</keyword>
<dbReference type="InterPro" id="IPR057530">
    <property type="entry name" value="TIM-barrel_MTC6"/>
</dbReference>
<dbReference type="Proteomes" id="UP000002668">
    <property type="component" value="Genome"/>
</dbReference>
<dbReference type="PANTHER" id="PTHR35518">
    <property type="entry name" value="MAINTENANCE OF TELOMOERE CAPPING"/>
    <property type="match status" value="1"/>
</dbReference>
<dbReference type="RefSeq" id="XP_003842622.1">
    <property type="nucleotide sequence ID" value="XM_003842574.1"/>
</dbReference>
<dbReference type="EMBL" id="FP929135">
    <property type="protein sequence ID" value="CBX99143.1"/>
    <property type="molecule type" value="Genomic_DNA"/>
</dbReference>
<evidence type="ECO:0000256" key="1">
    <source>
        <dbReference type="ARBA" id="ARBA00004479"/>
    </source>
</evidence>
<proteinExistence type="inferred from homology"/>
<evidence type="ECO:0000256" key="4">
    <source>
        <dbReference type="ARBA" id="ARBA00022989"/>
    </source>
</evidence>
<evidence type="ECO:0000313" key="12">
    <source>
        <dbReference type="EMBL" id="CBX99143.1"/>
    </source>
</evidence>
<evidence type="ECO:0000256" key="7">
    <source>
        <dbReference type="ARBA" id="ARBA00037703"/>
    </source>
</evidence>
<keyword evidence="6" id="KW-0325">Glycoprotein</keyword>
<keyword evidence="13" id="KW-1185">Reference proteome</keyword>
<evidence type="ECO:0000256" key="2">
    <source>
        <dbReference type="ARBA" id="ARBA00022692"/>
    </source>
</evidence>
<keyword evidence="3" id="KW-0732">Signal</keyword>
<keyword evidence="5 10" id="KW-0472">Membrane</keyword>
<evidence type="ECO:0000256" key="6">
    <source>
        <dbReference type="ARBA" id="ARBA00023180"/>
    </source>
</evidence>
<dbReference type="GeneID" id="13282595"/>
<sequence>MAGNSLYDPDQAAVDTRWIQPWSEAFRAQRDVGLRVPINFHTVPAVSLTQACFGGKQYEHIAFQKCFSNLLAVGFRRFSVDTYWDPLRTVWSLCPVELPQSNGDDFNAPVQSGQTVSISTDSQNAVVPESTFVQAASLRFKKRQVSSQVATSTSVQVASTASVASFGSPNPTPAAATPSIISYPTTDGPPLVQIGNYNCTSLMTLDLVTGLLEAFLESTATTTAATIILLTLDIHAASSRSNPDGPAPQLSSEQLPLTGSLLSDVLWGNLSDHTYMPVRLRSHRENLNESWYDVSWANRPLQGYFSESRYPTSNLFTEDGWPTESFMEFKELYRVISSYGTIDTQMQYYNIDPDLDSIFPPGTLGRPSSSTVSSGRAVSNCRFSASDTTVTSERNSSWAVAVAPSLDISSNPDLMVPVPSIANLTSCGLTAFLNETLAGATADKNPLPYAAYVHSTLWTWAPGEPANATSGSSNTANRCAVMTTSPYPGRWRVADCADKYHVACQVPSQPYNWQISPDTTNYAGADMACGPDAEFSVPHTALENAHLLAAFQDHRRNAQDKTEILLNFNSLNVPDCWVVGLNGTCPYVPSTDTNRTRIVVVPTVAAVVIFLCAVLTFFVKCAANRREDKRGRRRRMVGGWEYEGVPS</sequence>
<dbReference type="eggNOG" id="ENOG502QVFP">
    <property type="taxonomic scope" value="Eukaryota"/>
</dbReference>
<evidence type="ECO:0000256" key="9">
    <source>
        <dbReference type="ARBA" id="ARBA00039865"/>
    </source>
</evidence>